<dbReference type="AlphaFoldDB" id="H0EGU5"/>
<dbReference type="HOGENOM" id="CLU_1415294_0_0_1"/>
<protein>
    <submittedName>
        <fullName evidence="1">Uncharacterized protein</fullName>
    </submittedName>
</protein>
<evidence type="ECO:0000313" key="2">
    <source>
        <dbReference type="Proteomes" id="UP000005446"/>
    </source>
</evidence>
<comment type="caution">
    <text evidence="1">The sequence shown here is derived from an EMBL/GenBank/DDBJ whole genome shotgun (WGS) entry which is preliminary data.</text>
</comment>
<dbReference type="Proteomes" id="UP000005446">
    <property type="component" value="Unassembled WGS sequence"/>
</dbReference>
<evidence type="ECO:0000313" key="1">
    <source>
        <dbReference type="EMBL" id="EHL02255.1"/>
    </source>
</evidence>
<keyword evidence="2" id="KW-1185">Reference proteome</keyword>
<sequence>MAAEQTSVPKWVKVLTDWATHGGLFEPTFISIPDAQLGGQTGGQEAFVEPPYQHSIPPISLSNFNNETDTLLLHPFINSVAQRPTKASNTSRRECLANNNLTGVQSLAIGNFNWNDDSGRKQALKDSITDGFHNLRKLYLVVAEGYPLDVAAQEVCRGEILGMFEEEKSIRPDCKIPEIIFVEHNDPRARQATIRK</sequence>
<proteinExistence type="predicted"/>
<reference evidence="1 2" key="1">
    <citation type="journal article" date="2012" name="Eukaryot. Cell">
        <title>Genome sequence of the fungus Glarea lozoyensis: the first genome sequence of a species from the Helotiaceae family.</title>
        <authorList>
            <person name="Youssar L."/>
            <person name="Gruening B.A."/>
            <person name="Erxleben A."/>
            <person name="Guenther S."/>
            <person name="Huettel W."/>
        </authorList>
    </citation>
    <scope>NUCLEOTIDE SEQUENCE [LARGE SCALE GENOMIC DNA]</scope>
    <source>
        <strain evidence="2">ATCC 74030 / MF5533</strain>
    </source>
</reference>
<dbReference type="OrthoDB" id="10271194at2759"/>
<accession>H0EGU5</accession>
<gene>
    <name evidence="1" type="ORF">M7I_1716</name>
</gene>
<name>H0EGU5_GLAL7</name>
<organism evidence="1 2">
    <name type="scientific">Glarea lozoyensis (strain ATCC 74030 / MF5533)</name>
    <dbReference type="NCBI Taxonomy" id="1104152"/>
    <lineage>
        <taxon>Eukaryota</taxon>
        <taxon>Fungi</taxon>
        <taxon>Dikarya</taxon>
        <taxon>Ascomycota</taxon>
        <taxon>Pezizomycotina</taxon>
        <taxon>Leotiomycetes</taxon>
        <taxon>Helotiales</taxon>
        <taxon>Helotiaceae</taxon>
        <taxon>Glarea</taxon>
    </lineage>
</organism>
<dbReference type="InParanoid" id="H0EGU5"/>
<dbReference type="EMBL" id="AGUE01000031">
    <property type="protein sequence ID" value="EHL02255.1"/>
    <property type="molecule type" value="Genomic_DNA"/>
</dbReference>